<accession>A0ABQ4G7P5</accession>
<evidence type="ECO:0000313" key="2">
    <source>
        <dbReference type="Proteomes" id="UP000603904"/>
    </source>
</evidence>
<sequence length="178" mass="19301">MRTATTCPGEAHMSRHAGGKEHALSRWTTSGLIVVLLAASACSELFPTTIRVDEGAISEVRTIGKVLAESETESTWDGVTSISKVLAIDIGDQGHADATTGAYKLLQKHGWLLSIDKHPQSIYMESHKWGHVGLMIKSVGYFDSHGGIDPDEDELVKDAFAKSNSNNMVVLEIEHTDE</sequence>
<proteinExistence type="predicted"/>
<reference evidence="1 2" key="1">
    <citation type="submission" date="2021-01" db="EMBL/GenBank/DDBJ databases">
        <title>Whole genome shotgun sequence of Microbispora corallina NBRC 16416.</title>
        <authorList>
            <person name="Komaki H."/>
            <person name="Tamura T."/>
        </authorList>
    </citation>
    <scope>NUCLEOTIDE SEQUENCE [LARGE SCALE GENOMIC DNA]</scope>
    <source>
        <strain evidence="1 2">NBRC 16416</strain>
    </source>
</reference>
<comment type="caution">
    <text evidence="1">The sequence shown here is derived from an EMBL/GenBank/DDBJ whole genome shotgun (WGS) entry which is preliminary data.</text>
</comment>
<gene>
    <name evidence="1" type="ORF">Mco01_60920</name>
</gene>
<evidence type="ECO:0000313" key="1">
    <source>
        <dbReference type="EMBL" id="GIH43092.1"/>
    </source>
</evidence>
<dbReference type="Proteomes" id="UP000603904">
    <property type="component" value="Unassembled WGS sequence"/>
</dbReference>
<name>A0ABQ4G7P5_9ACTN</name>
<keyword evidence="2" id="KW-1185">Reference proteome</keyword>
<organism evidence="1 2">
    <name type="scientific">Microbispora corallina</name>
    <dbReference type="NCBI Taxonomy" id="83302"/>
    <lineage>
        <taxon>Bacteria</taxon>
        <taxon>Bacillati</taxon>
        <taxon>Actinomycetota</taxon>
        <taxon>Actinomycetes</taxon>
        <taxon>Streptosporangiales</taxon>
        <taxon>Streptosporangiaceae</taxon>
        <taxon>Microbispora</taxon>
    </lineage>
</organism>
<dbReference type="EMBL" id="BOOC01000035">
    <property type="protein sequence ID" value="GIH43092.1"/>
    <property type="molecule type" value="Genomic_DNA"/>
</dbReference>
<protein>
    <submittedName>
        <fullName evidence="1">Uncharacterized protein</fullName>
    </submittedName>
</protein>